<dbReference type="InterPro" id="IPR007527">
    <property type="entry name" value="Znf_SWIM"/>
</dbReference>
<dbReference type="PROSITE" id="PS50966">
    <property type="entry name" value="ZF_SWIM"/>
    <property type="match status" value="1"/>
</dbReference>
<dbReference type="InterPro" id="IPR019557">
    <property type="entry name" value="AminoTfrase-like_pln_mobile"/>
</dbReference>
<evidence type="ECO:0000256" key="4">
    <source>
        <dbReference type="PROSITE-ProRule" id="PRU00325"/>
    </source>
</evidence>
<evidence type="ECO:0000256" key="3">
    <source>
        <dbReference type="ARBA" id="ARBA00022833"/>
    </source>
</evidence>
<dbReference type="AlphaFoldDB" id="C6JRN6"/>
<dbReference type="PANTHER" id="PTHR31973">
    <property type="entry name" value="POLYPROTEIN, PUTATIVE-RELATED"/>
    <property type="match status" value="1"/>
</dbReference>
<keyword evidence="3" id="KW-0862">Zinc</keyword>
<sequence length="666" mass="75273">NGLSFEEELVLTQPVYGGGDGLVSLDKDGYGDCEGLGLPEHGQGWFEADEDDNENTPADCELDVDSDDEDVSYVLGEVEEGVYDASGDESIEDELSDEDDLSGEEDFGDSTATNWVDVDVAGDDEIFVNEMAEDSDDDRHVRRLNARELDILRRVLPGRDPVVGDFEDLSHGHSAVANGGQSDIVPDYSILHHRPFRVINSFKEKRYTVACEEHLCVWRVCARKTKAGKWKITSVKQPHVCATAEYGKAWRAKQHALEIIFGNWEEAYECLPVMLNAMRVVNPGMHFEYLPKEDETSNGSQIFGRAFWVFGQSIEAFKHCRPVVSIDGTFLTGKFEGTILICIGTDAEDQLVPLAFAIVRKEDIDSWCWFLRLLNSWFVARKKHARSLWTAGKPWLLLVSEELSFSKMKSKRQKGTCFDPINHGYEILEGGGSNIGGEDHGARKHQVIINENKCSCEKPTIYHRPCSHMITACRLRHVDAEIPPRMAVEFSLTNLLSTWNPQFETFLDESQWPAYDGPKYVADLGLLWKSRGPRRHKRFRMDMDRAMKGRSTMTKLEPGKKRRSSGVSLRWLREQFHQCPADEDDVTITYYCRAYVLHMFGTVLFPDGTGDTASWMYIPCLLNWDDAGNRSWGSAILAFLYRQLCEACPRAGGQYSTMSGCITLLQ</sequence>
<dbReference type="InterPro" id="IPR006564">
    <property type="entry name" value="Znf_PMZ"/>
</dbReference>
<dbReference type="PANTHER" id="PTHR31973:SF184">
    <property type="entry name" value="OS02G0685500 PROTEIN"/>
    <property type="match status" value="1"/>
</dbReference>
<evidence type="ECO:0000259" key="6">
    <source>
        <dbReference type="PROSITE" id="PS50966"/>
    </source>
</evidence>
<name>C6JRN6_SORBI</name>
<evidence type="ECO:0000256" key="5">
    <source>
        <dbReference type="SAM" id="MobiDB-lite"/>
    </source>
</evidence>
<feature type="non-terminal residue" evidence="7">
    <location>
        <position position="1"/>
    </location>
</feature>
<feature type="non-terminal residue" evidence="7">
    <location>
        <position position="666"/>
    </location>
</feature>
<dbReference type="EMBL" id="GL002605">
    <property type="protein sequence ID" value="EES20161.1"/>
    <property type="molecule type" value="Genomic_DNA"/>
</dbReference>
<dbReference type="HOGENOM" id="CLU_412588_0_0_1"/>
<protein>
    <recommendedName>
        <fullName evidence="6">SWIM-type domain-containing protein</fullName>
    </recommendedName>
</protein>
<feature type="domain" description="SWIM-type" evidence="6">
    <location>
        <begin position="445"/>
        <end position="477"/>
    </location>
</feature>
<organism evidence="7">
    <name type="scientific">Sorghum bicolor</name>
    <name type="common">Sorghum</name>
    <name type="synonym">Sorghum vulgare</name>
    <dbReference type="NCBI Taxonomy" id="4558"/>
    <lineage>
        <taxon>Eukaryota</taxon>
        <taxon>Viridiplantae</taxon>
        <taxon>Streptophyta</taxon>
        <taxon>Embryophyta</taxon>
        <taxon>Tracheophyta</taxon>
        <taxon>Spermatophyta</taxon>
        <taxon>Magnoliopsida</taxon>
        <taxon>Liliopsida</taxon>
        <taxon>Poales</taxon>
        <taxon>Poaceae</taxon>
        <taxon>PACMAD clade</taxon>
        <taxon>Panicoideae</taxon>
        <taxon>Andropogonodae</taxon>
        <taxon>Andropogoneae</taxon>
        <taxon>Sorghinae</taxon>
        <taxon>Sorghum</taxon>
    </lineage>
</organism>
<accession>C6JRN6</accession>
<feature type="compositionally biased region" description="Acidic residues" evidence="5">
    <location>
        <begin position="47"/>
        <end position="64"/>
    </location>
</feature>
<feature type="region of interest" description="Disordered" evidence="5">
    <location>
        <begin position="36"/>
        <end position="64"/>
    </location>
</feature>
<dbReference type="InterPro" id="IPR018289">
    <property type="entry name" value="MULE_transposase_dom"/>
</dbReference>
<dbReference type="Pfam" id="PF10536">
    <property type="entry name" value="PMD"/>
    <property type="match status" value="1"/>
</dbReference>
<proteinExistence type="predicted"/>
<reference evidence="7" key="1">
    <citation type="journal article" date="2009" name="Nature">
        <title>The Sorghum bicolor genome and the diversification of grasses.</title>
        <authorList>
            <person name="Paterson A.H."/>
            <person name="Bowers J.E."/>
            <person name="Bruggmann R."/>
            <person name="Dubchak I."/>
            <person name="Grimwood J."/>
            <person name="Gundlach H."/>
            <person name="Haberer G."/>
            <person name="Hellsten U."/>
            <person name="Mitros T."/>
            <person name="Poliakov A."/>
            <person name="Schmutz J."/>
            <person name="Spannagl M."/>
            <person name="Tang H."/>
            <person name="Wang X."/>
            <person name="Wicker T."/>
            <person name="Bharti A.K."/>
            <person name="Chapman J."/>
            <person name="Feltus F.A."/>
            <person name="Gowik U."/>
            <person name="Grigoriev I.V."/>
            <person name="Lyons E."/>
            <person name="Maher C.A."/>
            <person name="Martis M."/>
            <person name="Narechania A."/>
            <person name="Otillar R.P."/>
            <person name="Penning B.W."/>
            <person name="Salamov A.A."/>
            <person name="Wang Y."/>
            <person name="Zhang L."/>
            <person name="Carpita N.C."/>
            <person name="Freeling M."/>
            <person name="Gingle A.R."/>
            <person name="Hash C.T."/>
            <person name="Keller B."/>
            <person name="Klein P."/>
            <person name="Kresovich S."/>
            <person name="McCann M.C."/>
            <person name="Ming R."/>
            <person name="Peterson D.G."/>
            <person name="Mehboob-ur-Rahman"/>
            <person name="Ware D."/>
            <person name="Westhoff P."/>
            <person name="Mayer K.F."/>
            <person name="Messing J."/>
            <person name="Rokhsar D.S."/>
        </authorList>
    </citation>
    <scope>NUCLEOTIDE SEQUENCE [LARGE SCALE GENOMIC DNA]</scope>
</reference>
<feature type="region of interest" description="Disordered" evidence="5">
    <location>
        <begin position="84"/>
        <end position="110"/>
    </location>
</feature>
<dbReference type="Pfam" id="PF10551">
    <property type="entry name" value="MULE"/>
    <property type="match status" value="1"/>
</dbReference>
<dbReference type="SMART" id="SM00575">
    <property type="entry name" value="ZnF_PMZ"/>
    <property type="match status" value="1"/>
</dbReference>
<gene>
    <name evidence="7" type="primary">Sb0011s009590</name>
    <name evidence="7" type="ORF">SORBIDRAFT_0011s009590</name>
</gene>
<dbReference type="GO" id="GO:0008270">
    <property type="term" value="F:zinc ion binding"/>
    <property type="evidence" value="ECO:0007669"/>
    <property type="project" value="UniProtKB-KW"/>
</dbReference>
<feature type="compositionally biased region" description="Acidic residues" evidence="5">
    <location>
        <begin position="84"/>
        <end position="108"/>
    </location>
</feature>
<evidence type="ECO:0000256" key="1">
    <source>
        <dbReference type="ARBA" id="ARBA00022723"/>
    </source>
</evidence>
<evidence type="ECO:0000256" key="2">
    <source>
        <dbReference type="ARBA" id="ARBA00022771"/>
    </source>
</evidence>
<keyword evidence="2 4" id="KW-0863">Zinc-finger</keyword>
<evidence type="ECO:0000313" key="7">
    <source>
        <dbReference type="EMBL" id="EES20161.1"/>
    </source>
</evidence>
<keyword evidence="1" id="KW-0479">Metal-binding</keyword>